<gene>
    <name evidence="9" type="ORF">DWQ67_02185</name>
</gene>
<reference evidence="9 10" key="1">
    <citation type="submission" date="2018-07" db="EMBL/GenBank/DDBJ databases">
        <title>Arthrobacter sp. nov., isolated from raw cow's milk with high bacterial count.</title>
        <authorList>
            <person name="Hahne J."/>
            <person name="Isele D."/>
            <person name="Lipski A."/>
        </authorList>
    </citation>
    <scope>NUCLEOTIDE SEQUENCE [LARGE SCALE GENOMIC DNA]</scope>
    <source>
        <strain evidence="9 10">JZ R-183</strain>
    </source>
</reference>
<dbReference type="InterPro" id="IPR050487">
    <property type="entry name" value="FtsQ_DivIB"/>
</dbReference>
<protein>
    <submittedName>
        <fullName evidence="9">Uncharacterized protein</fullName>
    </submittedName>
</protein>
<evidence type="ECO:0000259" key="7">
    <source>
        <dbReference type="Pfam" id="PF03799"/>
    </source>
</evidence>
<keyword evidence="1" id="KW-1003">Cell membrane</keyword>
<organism evidence="9 10">
    <name type="scientific">Galactobacter caseinivorans</name>
    <dbReference type="NCBI Taxonomy" id="2676123"/>
    <lineage>
        <taxon>Bacteria</taxon>
        <taxon>Bacillati</taxon>
        <taxon>Actinomycetota</taxon>
        <taxon>Actinomycetes</taxon>
        <taxon>Micrococcales</taxon>
        <taxon>Micrococcaceae</taxon>
        <taxon>Galactobacter</taxon>
    </lineage>
</organism>
<keyword evidence="3 6" id="KW-0812">Transmembrane</keyword>
<dbReference type="PANTHER" id="PTHR37820">
    <property type="entry name" value="CELL DIVISION PROTEIN DIVIB"/>
    <property type="match status" value="1"/>
</dbReference>
<dbReference type="GO" id="GO:0005886">
    <property type="term" value="C:plasma membrane"/>
    <property type="evidence" value="ECO:0007669"/>
    <property type="project" value="TreeGrafter"/>
</dbReference>
<dbReference type="Proteomes" id="UP000273119">
    <property type="component" value="Unassembled WGS sequence"/>
</dbReference>
<evidence type="ECO:0000256" key="6">
    <source>
        <dbReference type="SAM" id="Phobius"/>
    </source>
</evidence>
<dbReference type="InterPro" id="IPR005548">
    <property type="entry name" value="Cell_div_FtsQ/DivIB_C"/>
</dbReference>
<sequence>MNTVDTDSGPAHDNGKLLTLPRRPRRRLRAWMTAGVVVLLLAGILGLLYLTPLLSVSSVSVKGTRLADQNKVQTLLAPLEDTPLARVSTDRVKELLASEPAIQDVRLGLDGPSKLVVEIIEHREVAILKQGDGFFLVGDNGARLKKLAKRSDRKLPVVQLSAPDGDRRIFDTVVQALAQLPTEVLAKLDTAGAGSVDTVTFKLTDGRTVVWGDASQGAFKAADLKVLLSTSGLKDKTLDVSTPRRPVTK</sequence>
<dbReference type="GO" id="GO:0051301">
    <property type="term" value="P:cell division"/>
    <property type="evidence" value="ECO:0007669"/>
    <property type="project" value="UniProtKB-KW"/>
</dbReference>
<feature type="domain" description="Cell division protein FtsQ/DivIB C-terminal" evidence="7">
    <location>
        <begin position="126"/>
        <end position="230"/>
    </location>
</feature>
<evidence type="ECO:0000313" key="10">
    <source>
        <dbReference type="Proteomes" id="UP000273119"/>
    </source>
</evidence>
<dbReference type="PANTHER" id="PTHR37820:SF1">
    <property type="entry name" value="CELL DIVISION PROTEIN FTSQ"/>
    <property type="match status" value="1"/>
</dbReference>
<evidence type="ECO:0000313" key="9">
    <source>
        <dbReference type="EMBL" id="RKW71666.1"/>
    </source>
</evidence>
<dbReference type="Gene3D" id="3.10.20.310">
    <property type="entry name" value="membrane protein fhac"/>
    <property type="match status" value="1"/>
</dbReference>
<evidence type="ECO:0000256" key="1">
    <source>
        <dbReference type="ARBA" id="ARBA00022475"/>
    </source>
</evidence>
<dbReference type="Pfam" id="PF08478">
    <property type="entry name" value="POTRA_1"/>
    <property type="match status" value="1"/>
</dbReference>
<keyword evidence="4 6" id="KW-1133">Transmembrane helix</keyword>
<dbReference type="EMBL" id="QQXL01000001">
    <property type="protein sequence ID" value="RKW71666.1"/>
    <property type="molecule type" value="Genomic_DNA"/>
</dbReference>
<feature type="transmembrane region" description="Helical" evidence="6">
    <location>
        <begin position="30"/>
        <end position="50"/>
    </location>
</feature>
<evidence type="ECO:0000256" key="5">
    <source>
        <dbReference type="ARBA" id="ARBA00023306"/>
    </source>
</evidence>
<keyword evidence="6" id="KW-0472">Membrane</keyword>
<keyword evidence="2" id="KW-0132">Cell division</keyword>
<dbReference type="Pfam" id="PF03799">
    <property type="entry name" value="FtsQ_DivIB_C"/>
    <property type="match status" value="1"/>
</dbReference>
<dbReference type="AlphaFoldDB" id="A0A496PMI1"/>
<evidence type="ECO:0000256" key="2">
    <source>
        <dbReference type="ARBA" id="ARBA00022618"/>
    </source>
</evidence>
<dbReference type="RefSeq" id="WP_121483929.1">
    <property type="nucleotide sequence ID" value="NZ_QQXL01000001.1"/>
</dbReference>
<accession>A0A496PMI1</accession>
<keyword evidence="10" id="KW-1185">Reference proteome</keyword>
<dbReference type="InterPro" id="IPR013685">
    <property type="entry name" value="POTRA_FtsQ_type"/>
</dbReference>
<evidence type="ECO:0000256" key="3">
    <source>
        <dbReference type="ARBA" id="ARBA00022692"/>
    </source>
</evidence>
<keyword evidence="5" id="KW-0131">Cell cycle</keyword>
<evidence type="ECO:0000256" key="4">
    <source>
        <dbReference type="ARBA" id="ARBA00022989"/>
    </source>
</evidence>
<feature type="domain" description="POTRA" evidence="8">
    <location>
        <begin position="55"/>
        <end position="122"/>
    </location>
</feature>
<name>A0A496PMI1_9MICC</name>
<comment type="caution">
    <text evidence="9">The sequence shown here is derived from an EMBL/GenBank/DDBJ whole genome shotgun (WGS) entry which is preliminary data.</text>
</comment>
<proteinExistence type="predicted"/>
<evidence type="ECO:0000259" key="8">
    <source>
        <dbReference type="Pfam" id="PF08478"/>
    </source>
</evidence>